<organism evidence="1 2">
    <name type="scientific">Streblomastix strix</name>
    <dbReference type="NCBI Taxonomy" id="222440"/>
    <lineage>
        <taxon>Eukaryota</taxon>
        <taxon>Metamonada</taxon>
        <taxon>Preaxostyla</taxon>
        <taxon>Oxymonadida</taxon>
        <taxon>Streblomastigidae</taxon>
        <taxon>Streblomastix</taxon>
    </lineage>
</organism>
<name>A0A5J4TRX9_9EUKA</name>
<evidence type="ECO:0000313" key="1">
    <source>
        <dbReference type="EMBL" id="KAA6361074.1"/>
    </source>
</evidence>
<evidence type="ECO:0000313" key="2">
    <source>
        <dbReference type="Proteomes" id="UP000324800"/>
    </source>
</evidence>
<reference evidence="1 2" key="1">
    <citation type="submission" date="2019-03" db="EMBL/GenBank/DDBJ databases">
        <title>Single cell metagenomics reveals metabolic interactions within the superorganism composed of flagellate Streblomastix strix and complex community of Bacteroidetes bacteria on its surface.</title>
        <authorList>
            <person name="Treitli S.C."/>
            <person name="Kolisko M."/>
            <person name="Husnik F."/>
            <person name="Keeling P."/>
            <person name="Hampl V."/>
        </authorList>
    </citation>
    <scope>NUCLEOTIDE SEQUENCE [LARGE SCALE GENOMIC DNA]</scope>
    <source>
        <strain evidence="1">ST1C</strain>
    </source>
</reference>
<sequence length="118" mass="13405">MNRMHFVQGDTDSLTWAFNGNINCSPEQLFKEVIKDQGFLDRYKDYMYTDNGQKQILHTGVEKYGLNSIALLSKNYIINNEIVLKGVILDQNPQINEHTFIDCSSKGIIATAINTTLC</sequence>
<dbReference type="EMBL" id="SNRW01026060">
    <property type="protein sequence ID" value="KAA6361074.1"/>
    <property type="molecule type" value="Genomic_DNA"/>
</dbReference>
<feature type="non-terminal residue" evidence="1">
    <location>
        <position position="118"/>
    </location>
</feature>
<comment type="caution">
    <text evidence="1">The sequence shown here is derived from an EMBL/GenBank/DDBJ whole genome shotgun (WGS) entry which is preliminary data.</text>
</comment>
<gene>
    <name evidence="1" type="ORF">EZS28_043399</name>
</gene>
<dbReference type="Proteomes" id="UP000324800">
    <property type="component" value="Unassembled WGS sequence"/>
</dbReference>
<accession>A0A5J4TRX9</accession>
<protein>
    <submittedName>
        <fullName evidence="1">Uncharacterized protein</fullName>
    </submittedName>
</protein>
<proteinExistence type="predicted"/>
<dbReference type="AlphaFoldDB" id="A0A5J4TRX9"/>